<evidence type="ECO:0000256" key="1">
    <source>
        <dbReference type="ARBA" id="ARBA00007592"/>
    </source>
</evidence>
<name>A0A517ZUA3_9PLAN</name>
<evidence type="ECO:0000313" key="6">
    <source>
        <dbReference type="Proteomes" id="UP000319383"/>
    </source>
</evidence>
<dbReference type="KEGG" id="sdyn:Mal52_45600"/>
<evidence type="ECO:0000256" key="2">
    <source>
        <dbReference type="ARBA" id="ARBA00023239"/>
    </source>
</evidence>
<dbReference type="GO" id="GO:0047449">
    <property type="term" value="F:2-dehydro-3-deoxy-L-arabinonate dehydratase activity"/>
    <property type="evidence" value="ECO:0007669"/>
    <property type="project" value="UniProtKB-EC"/>
</dbReference>
<dbReference type="Proteomes" id="UP000319383">
    <property type="component" value="Chromosome"/>
</dbReference>
<dbReference type="PIRSF" id="PIRSF001365">
    <property type="entry name" value="DHDPS"/>
    <property type="match status" value="1"/>
</dbReference>
<reference evidence="5 6" key="1">
    <citation type="submission" date="2019-02" db="EMBL/GenBank/DDBJ databases">
        <title>Deep-cultivation of Planctomycetes and their phenomic and genomic characterization uncovers novel biology.</title>
        <authorList>
            <person name="Wiegand S."/>
            <person name="Jogler M."/>
            <person name="Boedeker C."/>
            <person name="Pinto D."/>
            <person name="Vollmers J."/>
            <person name="Rivas-Marin E."/>
            <person name="Kohn T."/>
            <person name="Peeters S.H."/>
            <person name="Heuer A."/>
            <person name="Rast P."/>
            <person name="Oberbeckmann S."/>
            <person name="Bunk B."/>
            <person name="Jeske O."/>
            <person name="Meyerdierks A."/>
            <person name="Storesund J.E."/>
            <person name="Kallscheuer N."/>
            <person name="Luecker S."/>
            <person name="Lage O.M."/>
            <person name="Pohl T."/>
            <person name="Merkel B.J."/>
            <person name="Hornburger P."/>
            <person name="Mueller R.-W."/>
            <person name="Bruemmer F."/>
            <person name="Labrenz M."/>
            <person name="Spormann A.M."/>
            <person name="Op den Camp H."/>
            <person name="Overmann J."/>
            <person name="Amann R."/>
            <person name="Jetten M.S.M."/>
            <person name="Mascher T."/>
            <person name="Medema M.H."/>
            <person name="Devos D.P."/>
            <person name="Kaster A.-K."/>
            <person name="Ovreas L."/>
            <person name="Rohde M."/>
            <person name="Galperin M.Y."/>
            <person name="Jogler C."/>
        </authorList>
    </citation>
    <scope>NUCLEOTIDE SEQUENCE [LARGE SCALE GENOMIC DNA]</scope>
    <source>
        <strain evidence="5 6">Mal52</strain>
    </source>
</reference>
<dbReference type="Pfam" id="PF00701">
    <property type="entry name" value="DHDPS"/>
    <property type="match status" value="1"/>
</dbReference>
<dbReference type="PANTHER" id="PTHR12128">
    <property type="entry name" value="DIHYDRODIPICOLINATE SYNTHASE"/>
    <property type="match status" value="1"/>
</dbReference>
<dbReference type="AlphaFoldDB" id="A0A517ZUA3"/>
<dbReference type="GO" id="GO:0008840">
    <property type="term" value="F:4-hydroxy-tetrahydrodipicolinate synthase activity"/>
    <property type="evidence" value="ECO:0007669"/>
    <property type="project" value="TreeGrafter"/>
</dbReference>
<organism evidence="5 6">
    <name type="scientific">Symmachiella dynata</name>
    <dbReference type="NCBI Taxonomy" id="2527995"/>
    <lineage>
        <taxon>Bacteria</taxon>
        <taxon>Pseudomonadati</taxon>
        <taxon>Planctomycetota</taxon>
        <taxon>Planctomycetia</taxon>
        <taxon>Planctomycetales</taxon>
        <taxon>Planctomycetaceae</taxon>
        <taxon>Symmachiella</taxon>
    </lineage>
</organism>
<dbReference type="InterPro" id="IPR002220">
    <property type="entry name" value="DapA-like"/>
</dbReference>
<dbReference type="GO" id="GO:0005829">
    <property type="term" value="C:cytosol"/>
    <property type="evidence" value="ECO:0007669"/>
    <property type="project" value="TreeGrafter"/>
</dbReference>
<gene>
    <name evidence="5" type="primary">araD_2</name>
    <name evidence="5" type="ORF">Mal52_45600</name>
</gene>
<dbReference type="EMBL" id="CP036276">
    <property type="protein sequence ID" value="QDU46063.1"/>
    <property type="molecule type" value="Genomic_DNA"/>
</dbReference>
<evidence type="ECO:0000256" key="4">
    <source>
        <dbReference type="PIRSR" id="PIRSR001365-2"/>
    </source>
</evidence>
<dbReference type="CDD" id="cd00408">
    <property type="entry name" value="DHDPS-like"/>
    <property type="match status" value="1"/>
</dbReference>
<comment type="similarity">
    <text evidence="1 3">Belongs to the DapA family.</text>
</comment>
<proteinExistence type="inferred from homology"/>
<dbReference type="SMART" id="SM01130">
    <property type="entry name" value="DHDPS"/>
    <property type="match status" value="1"/>
</dbReference>
<dbReference type="PANTHER" id="PTHR12128:SF66">
    <property type="entry name" value="4-HYDROXY-2-OXOGLUTARATE ALDOLASE, MITOCHONDRIAL"/>
    <property type="match status" value="1"/>
</dbReference>
<feature type="binding site" evidence="4">
    <location>
        <position position="201"/>
    </location>
    <ligand>
        <name>pyruvate</name>
        <dbReference type="ChEBI" id="CHEBI:15361"/>
    </ligand>
</feature>
<protein>
    <submittedName>
        <fullName evidence="5">L-2-keto-3-deoxyarabonate dehydratase</fullName>
        <ecNumber evidence="5">4.2.1.43</ecNumber>
    </submittedName>
</protein>
<dbReference type="InterPro" id="IPR013785">
    <property type="entry name" value="Aldolase_TIM"/>
</dbReference>
<dbReference type="SUPFAM" id="SSF51569">
    <property type="entry name" value="Aldolase"/>
    <property type="match status" value="1"/>
</dbReference>
<evidence type="ECO:0000313" key="5">
    <source>
        <dbReference type="EMBL" id="QDU46063.1"/>
    </source>
</evidence>
<dbReference type="Gene3D" id="3.20.20.70">
    <property type="entry name" value="Aldolase class I"/>
    <property type="match status" value="1"/>
</dbReference>
<keyword evidence="2 3" id="KW-0456">Lyase</keyword>
<keyword evidence="6" id="KW-1185">Reference proteome</keyword>
<dbReference type="EC" id="4.2.1.43" evidence="5"/>
<sequence length="297" mass="32265">MMPILPTAITREGAIDEASQRRLVQYCLKCGAVAIGHFGIASEFHKIPDHARQSLTEMIVDEVAGRVPVFLGVTAPGVGTSLNYARQAEQLGADMIMAALPYVDLPDADGAFDYYASLSEATTLPIIIQDTPASSSILTAQLLWRMDREIAGVQHVKAEGKNFVTKTAQLLELSGGTISVIGGAGGKHLLHLLRLGVKAFMTGTEALDLHAAAVHAHLEGETEQAAKIYVEQILPYLQFYLDYSEELLKTMLHERGVIDCPDVLAPPAAAAMSAVEQAELDWILDRIGWRKRWPNIP</sequence>
<accession>A0A517ZUA3</accession>
<evidence type="ECO:0000256" key="3">
    <source>
        <dbReference type="PIRNR" id="PIRNR001365"/>
    </source>
</evidence>